<evidence type="ECO:0000259" key="1">
    <source>
        <dbReference type="Pfam" id="PF17936"/>
    </source>
</evidence>
<protein>
    <recommendedName>
        <fullName evidence="1">Bacterial Ig domain-containing protein</fullName>
    </recommendedName>
</protein>
<sequence length="127" mass="12831">MDKDGTWTAPNPGLEDGDEVVVVAKDKDGNTSPPVVVIVDAIAPPAPIIDPVNGKDPITGTAEPESKVTVTFPDGKTVTVTADENGAWTVPNPGLEDGDKVVAVAEDKAGNVSPPTTAIVDAIAPPA</sequence>
<gene>
    <name evidence="2" type="ORF">F945_03626</name>
</gene>
<organism evidence="2 3">
    <name type="scientific">Acinetobacter rudis CIP 110305</name>
    <dbReference type="NCBI Taxonomy" id="421052"/>
    <lineage>
        <taxon>Bacteria</taxon>
        <taxon>Pseudomonadati</taxon>
        <taxon>Pseudomonadota</taxon>
        <taxon>Gammaproteobacteria</taxon>
        <taxon>Moraxellales</taxon>
        <taxon>Moraxellaceae</taxon>
        <taxon>Acinetobacter</taxon>
    </lineage>
</organism>
<accession>S3MQI4</accession>
<dbReference type="NCBIfam" id="NF033510">
    <property type="entry name" value="Ca_tandemer"/>
    <property type="match status" value="1"/>
</dbReference>
<dbReference type="Proteomes" id="UP000014568">
    <property type="component" value="Unassembled WGS sequence"/>
</dbReference>
<dbReference type="Gene3D" id="2.60.40.10">
    <property type="entry name" value="Immunoglobulins"/>
    <property type="match status" value="1"/>
</dbReference>
<reference evidence="2 3" key="1">
    <citation type="submission" date="2013-06" db="EMBL/GenBank/DDBJ databases">
        <title>The Genome Sequence of Acinetobacter rudis CIP 110305.</title>
        <authorList>
            <consortium name="The Broad Institute Genome Sequencing Platform"/>
            <consortium name="The Broad Institute Genome Sequencing Center for Infectious Disease"/>
            <person name="Cerqueira G."/>
            <person name="Feldgarden M."/>
            <person name="Courvalin P."/>
            <person name="Perichon B."/>
            <person name="Grillot-Courvalin C."/>
            <person name="Clermont D."/>
            <person name="Rocha E."/>
            <person name="Yoon E.-J."/>
            <person name="Nemec A."/>
            <person name="Young S.K."/>
            <person name="Zeng Q."/>
            <person name="Gargeya S."/>
            <person name="Fitzgerald M."/>
            <person name="Abouelleil A."/>
            <person name="Alvarado L."/>
            <person name="Berlin A.M."/>
            <person name="Chapman S.B."/>
            <person name="Dewar J."/>
            <person name="Goldberg J."/>
            <person name="Griggs A."/>
            <person name="Gujja S."/>
            <person name="Hansen M."/>
            <person name="Howarth C."/>
            <person name="Imamovic A."/>
            <person name="Larimer J."/>
            <person name="McCowan C."/>
            <person name="Murphy C."/>
            <person name="Pearson M."/>
            <person name="Priest M."/>
            <person name="Roberts A."/>
            <person name="Saif S."/>
            <person name="Shea T."/>
            <person name="Sykes S."/>
            <person name="Wortman J."/>
            <person name="Nusbaum C."/>
            <person name="Birren B."/>
        </authorList>
    </citation>
    <scope>NUCLEOTIDE SEQUENCE [LARGE SCALE GENOMIC DNA]</scope>
    <source>
        <strain evidence="2 3">CIP 110305</strain>
    </source>
</reference>
<dbReference type="HOGENOM" id="CLU_106093_1_0_6"/>
<dbReference type="InterPro" id="IPR013783">
    <property type="entry name" value="Ig-like_fold"/>
</dbReference>
<dbReference type="EMBL" id="ATGI01000042">
    <property type="protein sequence ID" value="EPF69877.1"/>
    <property type="molecule type" value="Genomic_DNA"/>
</dbReference>
<dbReference type="AlphaFoldDB" id="S3MQI4"/>
<dbReference type="eggNOG" id="COG3209">
    <property type="taxonomic scope" value="Bacteria"/>
</dbReference>
<keyword evidence="3" id="KW-1185">Reference proteome</keyword>
<name>S3MQI4_9GAMM</name>
<comment type="caution">
    <text evidence="2">The sequence shown here is derived from an EMBL/GenBank/DDBJ whole genome shotgun (WGS) entry which is preliminary data.</text>
</comment>
<evidence type="ECO:0000313" key="2">
    <source>
        <dbReference type="EMBL" id="EPF69877.1"/>
    </source>
</evidence>
<feature type="domain" description="Bacterial Ig" evidence="1">
    <location>
        <begin position="43"/>
        <end position="120"/>
    </location>
</feature>
<dbReference type="Pfam" id="PF17936">
    <property type="entry name" value="Big_6"/>
    <property type="match status" value="1"/>
</dbReference>
<dbReference type="InterPro" id="IPR041498">
    <property type="entry name" value="Big_6"/>
</dbReference>
<evidence type="ECO:0000313" key="3">
    <source>
        <dbReference type="Proteomes" id="UP000014568"/>
    </source>
</evidence>
<feature type="non-terminal residue" evidence="2">
    <location>
        <position position="127"/>
    </location>
</feature>
<proteinExistence type="predicted"/>